<dbReference type="SUPFAM" id="SSF57196">
    <property type="entry name" value="EGF/Laminin"/>
    <property type="match status" value="1"/>
</dbReference>
<dbReference type="SUPFAM" id="SSF49899">
    <property type="entry name" value="Concanavalin A-like lectins/glucanases"/>
    <property type="match status" value="1"/>
</dbReference>
<dbReference type="PROSITE" id="PS50025">
    <property type="entry name" value="LAM_G_DOMAIN"/>
    <property type="match status" value="1"/>
</dbReference>
<keyword evidence="3" id="KW-0732">Signal</keyword>
<dbReference type="InterPro" id="IPR000742">
    <property type="entry name" value="EGF"/>
</dbReference>
<dbReference type="PANTHER" id="PTHR45836:SF3">
    <property type="entry name" value="SLIT HOMOLOG 1 PROTEIN"/>
    <property type="match status" value="1"/>
</dbReference>
<keyword evidence="1 6" id="KW-0245">EGF-like domain</keyword>
<sequence length="330" mass="36114">MSGVSYWPSLKDEPVAIGANPLYCDCHLRWLSDWVKTGYKEPGIARCAGPQGMESKLLLTTPAKKFECTAEDNGILLYNGDNDHIAVELFQGHVKVSYDPGSQPGHAIYRYCSTCNITLHVFILLSCWGLNSVFFSTSTETINDGQFHTVELVTFDQMVNLSIDGGLPTTMDSFGAVRPLNGEAPLYVGGRGPLQNTPPSSAGTLNYYTIVQSPPFPLRFVATSTSPSYQHAAYHPDPKLVLHPHHPTCHFHGCIQNLYINNELQDFTKTQMKPGVVPGCEPCKKLYCVHGICQPDGLQGPVCHCQPGWSGAHCDQPALNPCQGSKYVSL</sequence>
<dbReference type="EMBL" id="JAHRIN010008411">
    <property type="protein sequence ID" value="MEQ2193291.1"/>
    <property type="molecule type" value="Genomic_DNA"/>
</dbReference>
<dbReference type="InterPro" id="IPR001791">
    <property type="entry name" value="Laminin_G"/>
</dbReference>
<dbReference type="PROSITE" id="PS00022">
    <property type="entry name" value="EGF_1"/>
    <property type="match status" value="1"/>
</dbReference>
<dbReference type="InterPro" id="IPR051355">
    <property type="entry name" value="Notch/Slit_guidance"/>
</dbReference>
<dbReference type="InterPro" id="IPR013320">
    <property type="entry name" value="ConA-like_dom_sf"/>
</dbReference>
<evidence type="ECO:0000256" key="1">
    <source>
        <dbReference type="ARBA" id="ARBA00022536"/>
    </source>
</evidence>
<keyword evidence="4" id="KW-0677">Repeat</keyword>
<feature type="disulfide bond" evidence="6">
    <location>
        <begin position="305"/>
        <end position="314"/>
    </location>
</feature>
<organism evidence="9 10">
    <name type="scientific">Xenoophorus captivus</name>
    <dbReference type="NCBI Taxonomy" id="1517983"/>
    <lineage>
        <taxon>Eukaryota</taxon>
        <taxon>Metazoa</taxon>
        <taxon>Chordata</taxon>
        <taxon>Craniata</taxon>
        <taxon>Vertebrata</taxon>
        <taxon>Euteleostomi</taxon>
        <taxon>Actinopterygii</taxon>
        <taxon>Neopterygii</taxon>
        <taxon>Teleostei</taxon>
        <taxon>Neoteleostei</taxon>
        <taxon>Acanthomorphata</taxon>
        <taxon>Ovalentaria</taxon>
        <taxon>Atherinomorphae</taxon>
        <taxon>Cyprinodontiformes</taxon>
        <taxon>Goodeidae</taxon>
        <taxon>Xenoophorus</taxon>
    </lineage>
</organism>
<dbReference type="SMART" id="SM00181">
    <property type="entry name" value="EGF"/>
    <property type="match status" value="1"/>
</dbReference>
<evidence type="ECO:0000256" key="4">
    <source>
        <dbReference type="ARBA" id="ARBA00022737"/>
    </source>
</evidence>
<name>A0ABV0QBT7_9TELE</name>
<comment type="caution">
    <text evidence="9">The sequence shown here is derived from an EMBL/GenBank/DDBJ whole genome shotgun (WGS) entry which is preliminary data.</text>
</comment>
<dbReference type="SMART" id="SM00282">
    <property type="entry name" value="LamG"/>
    <property type="match status" value="1"/>
</dbReference>
<protein>
    <recommendedName>
        <fullName evidence="11">EGF-like domain-containing protein</fullName>
    </recommendedName>
</protein>
<dbReference type="InterPro" id="IPR032675">
    <property type="entry name" value="LRR_dom_sf"/>
</dbReference>
<feature type="domain" description="EGF-like" evidence="8">
    <location>
        <begin position="281"/>
        <end position="315"/>
    </location>
</feature>
<evidence type="ECO:0000259" key="8">
    <source>
        <dbReference type="PROSITE" id="PS50026"/>
    </source>
</evidence>
<evidence type="ECO:0000256" key="6">
    <source>
        <dbReference type="PROSITE-ProRule" id="PRU00076"/>
    </source>
</evidence>
<accession>A0ABV0QBT7</accession>
<dbReference type="InterPro" id="IPR000483">
    <property type="entry name" value="Cys-rich_flank_reg_C"/>
</dbReference>
<gene>
    <name evidence="9" type="ORF">XENOCAPTIV_026666</name>
</gene>
<feature type="disulfide bond" evidence="6">
    <location>
        <begin position="283"/>
        <end position="293"/>
    </location>
</feature>
<dbReference type="PANTHER" id="PTHR45836">
    <property type="entry name" value="SLIT HOMOLOG"/>
    <property type="match status" value="1"/>
</dbReference>
<dbReference type="Proteomes" id="UP001434883">
    <property type="component" value="Unassembled WGS sequence"/>
</dbReference>
<evidence type="ECO:0000256" key="3">
    <source>
        <dbReference type="ARBA" id="ARBA00022729"/>
    </source>
</evidence>
<evidence type="ECO:0000256" key="5">
    <source>
        <dbReference type="ARBA" id="ARBA00023157"/>
    </source>
</evidence>
<dbReference type="PROSITE" id="PS50026">
    <property type="entry name" value="EGF_3"/>
    <property type="match status" value="1"/>
</dbReference>
<dbReference type="Gene3D" id="2.60.120.200">
    <property type="match status" value="1"/>
</dbReference>
<evidence type="ECO:0000313" key="10">
    <source>
        <dbReference type="Proteomes" id="UP001434883"/>
    </source>
</evidence>
<dbReference type="Pfam" id="PF02210">
    <property type="entry name" value="Laminin_G_2"/>
    <property type="match status" value="1"/>
</dbReference>
<feature type="domain" description="Laminin G" evidence="7">
    <location>
        <begin position="36"/>
        <end position="280"/>
    </location>
</feature>
<keyword evidence="2" id="KW-0433">Leucine-rich repeat</keyword>
<comment type="caution">
    <text evidence="6">Lacks conserved residue(s) required for the propagation of feature annotation.</text>
</comment>
<evidence type="ECO:0000256" key="2">
    <source>
        <dbReference type="ARBA" id="ARBA00022614"/>
    </source>
</evidence>
<dbReference type="CDD" id="cd00110">
    <property type="entry name" value="LamG"/>
    <property type="match status" value="1"/>
</dbReference>
<reference evidence="9 10" key="1">
    <citation type="submission" date="2021-06" db="EMBL/GenBank/DDBJ databases">
        <authorList>
            <person name="Palmer J.M."/>
        </authorList>
    </citation>
    <scope>NUCLEOTIDE SEQUENCE [LARGE SCALE GENOMIC DNA]</scope>
    <source>
        <strain evidence="9 10">XC_2019</strain>
        <tissue evidence="9">Muscle</tissue>
    </source>
</reference>
<dbReference type="SMART" id="SM00082">
    <property type="entry name" value="LRRCT"/>
    <property type="match status" value="1"/>
</dbReference>
<dbReference type="Gene3D" id="3.80.10.10">
    <property type="entry name" value="Ribonuclease Inhibitor"/>
    <property type="match status" value="1"/>
</dbReference>
<evidence type="ECO:0008006" key="11">
    <source>
        <dbReference type="Google" id="ProtNLM"/>
    </source>
</evidence>
<dbReference type="PROSITE" id="PS01186">
    <property type="entry name" value="EGF_2"/>
    <property type="match status" value="1"/>
</dbReference>
<dbReference type="Gene3D" id="2.10.25.10">
    <property type="entry name" value="Laminin"/>
    <property type="match status" value="1"/>
</dbReference>
<evidence type="ECO:0000259" key="7">
    <source>
        <dbReference type="PROSITE" id="PS50025"/>
    </source>
</evidence>
<evidence type="ECO:0000313" key="9">
    <source>
        <dbReference type="EMBL" id="MEQ2193291.1"/>
    </source>
</evidence>
<keyword evidence="10" id="KW-1185">Reference proteome</keyword>
<proteinExistence type="predicted"/>
<keyword evidence="5 6" id="KW-1015">Disulfide bond</keyword>